<dbReference type="eggNOG" id="ENOG5031834">
    <property type="taxonomic scope" value="Bacteria"/>
</dbReference>
<name>L0R7H4_9BACT</name>
<sequence length="159" mass="18079">MNKVYKWTHALLSTMLTLTMLTTAGCSFITSSLNQAHQYNKEKNYEAAVTKLTDIIDSDTSNKLKAQAFMVRGQSYINLKEYRYAYRDLQVAWKLSCHIYQITPATNSTADEFDTATACIEKIPFLIDELKPFISEFGAIMATQQASSIVKKMFPELIH</sequence>
<dbReference type="Proteomes" id="UP000010808">
    <property type="component" value="Chromosome"/>
</dbReference>
<keyword evidence="3" id="KW-1185">Reference proteome</keyword>
<gene>
    <name evidence="2" type="ORF">DESAM_10186</name>
</gene>
<feature type="signal peptide" evidence="1">
    <location>
        <begin position="1"/>
        <end position="24"/>
    </location>
</feature>
<reference evidence="2 3" key="1">
    <citation type="submission" date="2012-10" db="EMBL/GenBank/DDBJ databases">
        <authorList>
            <person name="Genoscope - CEA"/>
        </authorList>
    </citation>
    <scope>NUCLEOTIDE SEQUENCE [LARGE SCALE GENOMIC DNA]</scope>
    <source>
        <strain evidence="3">AM13 / DSM 14728</strain>
    </source>
</reference>
<protein>
    <recommendedName>
        <fullName evidence="4">Lipoprotein</fullName>
    </recommendedName>
</protein>
<dbReference type="InterPro" id="IPR011990">
    <property type="entry name" value="TPR-like_helical_dom_sf"/>
</dbReference>
<dbReference type="EMBL" id="FO203522">
    <property type="protein sequence ID" value="CCO22167.1"/>
    <property type="molecule type" value="Genomic_DNA"/>
</dbReference>
<evidence type="ECO:0000313" key="3">
    <source>
        <dbReference type="Proteomes" id="UP000010808"/>
    </source>
</evidence>
<evidence type="ECO:0000313" key="2">
    <source>
        <dbReference type="EMBL" id="CCO22167.1"/>
    </source>
</evidence>
<feature type="chain" id="PRO_5003947135" description="Lipoprotein" evidence="1">
    <location>
        <begin position="25"/>
        <end position="159"/>
    </location>
</feature>
<dbReference type="RefSeq" id="WP_015334777.1">
    <property type="nucleotide sequence ID" value="NC_020055.1"/>
</dbReference>
<dbReference type="Gene3D" id="1.25.40.10">
    <property type="entry name" value="Tetratricopeptide repeat domain"/>
    <property type="match status" value="1"/>
</dbReference>
<dbReference type="SUPFAM" id="SSF48452">
    <property type="entry name" value="TPR-like"/>
    <property type="match status" value="1"/>
</dbReference>
<dbReference type="HOGENOM" id="CLU_1657998_0_0_7"/>
<dbReference type="PATRIC" id="fig|1121451.3.peg.172"/>
<dbReference type="OrthoDB" id="5456780at2"/>
<proteinExistence type="predicted"/>
<dbReference type="PROSITE" id="PS51257">
    <property type="entry name" value="PROKAR_LIPOPROTEIN"/>
    <property type="match status" value="1"/>
</dbReference>
<accession>L0R7H4</accession>
<organism evidence="2 3">
    <name type="scientific">Maridesulfovibrio hydrothermalis AM13 = DSM 14728</name>
    <dbReference type="NCBI Taxonomy" id="1121451"/>
    <lineage>
        <taxon>Bacteria</taxon>
        <taxon>Pseudomonadati</taxon>
        <taxon>Thermodesulfobacteriota</taxon>
        <taxon>Desulfovibrionia</taxon>
        <taxon>Desulfovibrionales</taxon>
        <taxon>Desulfovibrionaceae</taxon>
        <taxon>Maridesulfovibrio</taxon>
    </lineage>
</organism>
<evidence type="ECO:0000256" key="1">
    <source>
        <dbReference type="SAM" id="SignalP"/>
    </source>
</evidence>
<dbReference type="STRING" id="1121451.DESAM_10186"/>
<dbReference type="KEGG" id="dhy:DESAM_10186"/>
<dbReference type="AlphaFoldDB" id="L0R7H4"/>
<keyword evidence="1" id="KW-0732">Signal</keyword>
<evidence type="ECO:0008006" key="4">
    <source>
        <dbReference type="Google" id="ProtNLM"/>
    </source>
</evidence>